<dbReference type="RefSeq" id="WP_123040989.1">
    <property type="nucleotide sequence ID" value="NZ_CP033433.1"/>
</dbReference>
<dbReference type="GO" id="GO:0005975">
    <property type="term" value="P:carbohydrate metabolic process"/>
    <property type="evidence" value="ECO:0007669"/>
    <property type="project" value="InterPro"/>
</dbReference>
<reference evidence="5 6" key="1">
    <citation type="submission" date="2018-10" db="EMBL/GenBank/DDBJ databases">
        <title>Genome Sequence of Cohnella sp.</title>
        <authorList>
            <person name="Srinivasan S."/>
            <person name="Kim M.K."/>
        </authorList>
    </citation>
    <scope>NUCLEOTIDE SEQUENCE [LARGE SCALE GENOMIC DNA]</scope>
    <source>
        <strain evidence="5 6">18JY8-7</strain>
    </source>
</reference>
<dbReference type="InterPro" id="IPR012341">
    <property type="entry name" value="6hp_glycosidase-like_sf"/>
</dbReference>
<dbReference type="Gene3D" id="2.60.120.260">
    <property type="entry name" value="Galactose-binding domain-like"/>
    <property type="match status" value="2"/>
</dbReference>
<dbReference type="AlphaFoldDB" id="A0A3G3JYH5"/>
<dbReference type="Pfam" id="PF08531">
    <property type="entry name" value="Bac_rhamnosid_N"/>
    <property type="match status" value="1"/>
</dbReference>
<dbReference type="Gene3D" id="1.50.10.10">
    <property type="match status" value="1"/>
</dbReference>
<gene>
    <name evidence="5" type="ORF">EAV92_10235</name>
</gene>
<accession>A0A3G3JYH5</accession>
<name>A0A3G3JYH5_9BACL</name>
<dbReference type="InterPro" id="IPR013737">
    <property type="entry name" value="Bac_rhamnosid_N"/>
</dbReference>
<dbReference type="EMBL" id="CP033433">
    <property type="protein sequence ID" value="AYQ72907.1"/>
    <property type="molecule type" value="Genomic_DNA"/>
</dbReference>
<feature type="domain" description="Alpha-L-rhamnosidase six-hairpin glycosidase" evidence="3">
    <location>
        <begin position="340"/>
        <end position="651"/>
    </location>
</feature>
<dbReference type="Gene3D" id="2.60.420.10">
    <property type="entry name" value="Maltose phosphorylase, domain 3"/>
    <property type="match status" value="1"/>
</dbReference>
<feature type="domain" description="Alpha-L-rhamnosidase C-terminal" evidence="4">
    <location>
        <begin position="707"/>
        <end position="752"/>
    </location>
</feature>
<dbReference type="Pfam" id="PF05592">
    <property type="entry name" value="Bac_rhamnosid"/>
    <property type="match status" value="1"/>
</dbReference>
<dbReference type="SUPFAM" id="SSF48208">
    <property type="entry name" value="Six-hairpin glycosidases"/>
    <property type="match status" value="1"/>
</dbReference>
<dbReference type="PANTHER" id="PTHR34987:SF4">
    <property type="entry name" value="ALPHA-L-RHAMNOSIDASE C-TERMINAL DOMAIN-CONTAINING PROTEIN"/>
    <property type="match status" value="1"/>
</dbReference>
<dbReference type="KEGG" id="coh:EAV92_10235"/>
<evidence type="ECO:0000259" key="3">
    <source>
        <dbReference type="Pfam" id="PF17389"/>
    </source>
</evidence>
<sequence length="767" mass="85811">MSERWNGAWIWNSLPPGTPNVYLEARMEFDAPRSPDRASLKISANQEYLVCLNGKEIGRGPSPADLAWKYYDEYELAAELTGGRNALAVVVCNFGTTDIVTGQMQGPGGLIAELELAYGEETHTVGTDAAWKVRRSPRWVEAVSRQHLWNGYREIHLADREDGWQLPGYDDSGWENATVVARPGEPDCPWPRLLEREIPRLYSERVKPGAIVRTEANFGSMQNEGAVLADADGEAGTWTVDASKAGSLPGVLFDFGREIVGYPELAVAAPQGGVLQLRYGESLDLQLYDTFRLKPGENRLKPFGRRAFRFLHVSFQAAPAPISVRRFEVESVHYPFDLSGSFQCSDPLLERIWETGVYTTVVNSQDHLEDCPLRERALWVADAVVMGKVIYQTFGDDRLLRKCLLQGARIQNEDGSIPGTGPERNKFLLPDFCAHWLFGVFEHWRFTKDRAFAEEAWSAVERLLEWFLNQEDGDGLFARADRDGWWCFIDWADYIDRRDRVTAVSCFYYKALLAASEMARETGREDQAAEWSERAVRLRGSIRTHMRQPDTGIYADCVGPEGLSRSVTAQTNFAAAWSGVMNRNESAAFIAECFEPGKLPALKGAFFYHVVLETLVDQGRIGLALDIIRSYWGGMLERGATTWWETFDPSTPACTVPSPYQGNTPTYLIDHIPVSACHGWGASPSDILSRFVLGVNLRRLGDGIVELNPHPGDLEWAEGKIPTRYGPIEAGWRKHADGTIRFEAKVPEGIRVEASSKNVEIILAGKD</sequence>
<dbReference type="InterPro" id="IPR008902">
    <property type="entry name" value="Rhamnosid_concanavalin"/>
</dbReference>
<evidence type="ECO:0000313" key="6">
    <source>
        <dbReference type="Proteomes" id="UP000269097"/>
    </source>
</evidence>
<evidence type="ECO:0000259" key="1">
    <source>
        <dbReference type="Pfam" id="PF05592"/>
    </source>
</evidence>
<dbReference type="InterPro" id="IPR008928">
    <property type="entry name" value="6-hairpin_glycosidase_sf"/>
</dbReference>
<organism evidence="5 6">
    <name type="scientific">Cohnella candidum</name>
    <dbReference type="NCBI Taxonomy" id="2674991"/>
    <lineage>
        <taxon>Bacteria</taxon>
        <taxon>Bacillati</taxon>
        <taxon>Bacillota</taxon>
        <taxon>Bacilli</taxon>
        <taxon>Bacillales</taxon>
        <taxon>Paenibacillaceae</taxon>
        <taxon>Cohnella</taxon>
    </lineage>
</organism>
<dbReference type="Pfam" id="PF17389">
    <property type="entry name" value="Bac_rhamnosid6H"/>
    <property type="match status" value="1"/>
</dbReference>
<evidence type="ECO:0000259" key="4">
    <source>
        <dbReference type="Pfam" id="PF17390"/>
    </source>
</evidence>
<feature type="domain" description="Alpha-L-rhamnosidase concanavalin-like" evidence="1">
    <location>
        <begin position="251"/>
        <end position="284"/>
    </location>
</feature>
<dbReference type="Pfam" id="PF17390">
    <property type="entry name" value="Bac_rhamnosid_C"/>
    <property type="match status" value="1"/>
</dbReference>
<protein>
    <submittedName>
        <fullName evidence="5">Alpha-L-rhamnosidase</fullName>
    </submittedName>
</protein>
<dbReference type="PANTHER" id="PTHR34987">
    <property type="entry name" value="C, PUTATIVE (AFU_ORTHOLOGUE AFUA_3G02880)-RELATED"/>
    <property type="match status" value="1"/>
</dbReference>
<dbReference type="InterPro" id="IPR035398">
    <property type="entry name" value="Bac_rhamnosid_C"/>
</dbReference>
<dbReference type="InterPro" id="IPR035396">
    <property type="entry name" value="Bac_rhamnosid6H"/>
</dbReference>
<keyword evidence="6" id="KW-1185">Reference proteome</keyword>
<proteinExistence type="predicted"/>
<evidence type="ECO:0000313" key="5">
    <source>
        <dbReference type="EMBL" id="AYQ72907.1"/>
    </source>
</evidence>
<evidence type="ECO:0000259" key="2">
    <source>
        <dbReference type="Pfam" id="PF08531"/>
    </source>
</evidence>
<dbReference type="Proteomes" id="UP000269097">
    <property type="component" value="Chromosome"/>
</dbReference>
<feature type="domain" description="Bacterial alpha-L-rhamnosidase N-terminal" evidence="2">
    <location>
        <begin position="35"/>
        <end position="184"/>
    </location>
</feature>